<sequence>MSIFSIPEIIIQICKYLDGKELFSICQTNNLLHKMIHNMSYPSIIDLRYLSCHNLYYILNSKTLCKVDMSNTMITDDFIGNISYCDTLILQHCYNLTDRFIDLIPNCHTLDISYCPNITGAFINTKNYWLSLTMTGCFFLNYEYFGDLECQTLDLTRTIIANEFCESYNRHHPFIAALNRCQTIYLTDTTHHPLNDDFMNILADKIIYQKITKNFNCIASLLEPDNGKEFRVPTSFRPPAFITICKNYGGENTIDSAISNVEQYFVDRAAYIQSIFDPKKKTDDVQLDIGMREIPILSLDEMINDKDFAQLDFGDILSPDKMMNYEDFDDRVKKLQRDSYTQSIYSQRMINIDGDFDIQGTNNHDDYFPRLMHNHDDHFPHLMHNRNNNETVDQKIMKLSNYHPRIVKEFINLMTMAHTHVGQHKKLKHGLYFRKQKTHEDDFYRLHKTEEIPFDISEAEKYHSYGGFLGPGYLDNLLVNSNDLGDAHELAYTSAGMQPLCSESTYATFNLFNKEIKSDNHLTIEDKQELFNIIYLVTAHINTNNVIYSNNCMLPYSDYDSAVNINEYMNIMETLEKEIILAMVPRVVPQFTEKVYKNERWDSSNKEYCALIEKRNMFDNKLISSTCFSHFADLDDQ</sequence>
<organism evidence="1">
    <name type="scientific">viral metagenome</name>
    <dbReference type="NCBI Taxonomy" id="1070528"/>
    <lineage>
        <taxon>unclassified sequences</taxon>
        <taxon>metagenomes</taxon>
        <taxon>organismal metagenomes</taxon>
    </lineage>
</organism>
<dbReference type="EMBL" id="MN739375">
    <property type="protein sequence ID" value="QHT01520.1"/>
    <property type="molecule type" value="Genomic_DNA"/>
</dbReference>
<reference evidence="1" key="1">
    <citation type="journal article" date="2020" name="Nature">
        <title>Giant virus diversity and host interactions through global metagenomics.</title>
        <authorList>
            <person name="Schulz F."/>
            <person name="Roux S."/>
            <person name="Paez-Espino D."/>
            <person name="Jungbluth S."/>
            <person name="Walsh D.A."/>
            <person name="Denef V.J."/>
            <person name="McMahon K.D."/>
            <person name="Konstantinidis K.T."/>
            <person name="Eloe-Fadrosh E.A."/>
            <person name="Kyrpides N.C."/>
            <person name="Woyke T."/>
        </authorList>
    </citation>
    <scope>NUCLEOTIDE SEQUENCE</scope>
    <source>
        <strain evidence="1">GVMAG-M-3300020192-26</strain>
    </source>
</reference>
<name>A0A6C0CCF3_9ZZZZ</name>
<protein>
    <recommendedName>
        <fullName evidence="2">F-box domain-containing protein</fullName>
    </recommendedName>
</protein>
<evidence type="ECO:0008006" key="2">
    <source>
        <dbReference type="Google" id="ProtNLM"/>
    </source>
</evidence>
<evidence type="ECO:0000313" key="1">
    <source>
        <dbReference type="EMBL" id="QHT01520.1"/>
    </source>
</evidence>
<dbReference type="CDD" id="cd09917">
    <property type="entry name" value="F-box_SF"/>
    <property type="match status" value="1"/>
</dbReference>
<dbReference type="AlphaFoldDB" id="A0A6C0CCF3"/>
<dbReference type="Gene3D" id="3.80.10.10">
    <property type="entry name" value="Ribonuclease Inhibitor"/>
    <property type="match status" value="1"/>
</dbReference>
<accession>A0A6C0CCF3</accession>
<dbReference type="InterPro" id="IPR032675">
    <property type="entry name" value="LRR_dom_sf"/>
</dbReference>
<proteinExistence type="predicted"/>